<dbReference type="Gene3D" id="3.10.180.10">
    <property type="entry name" value="2,3-Dihydroxybiphenyl 1,2-Dioxygenase, domain 1"/>
    <property type="match status" value="1"/>
</dbReference>
<evidence type="ECO:0000313" key="2">
    <source>
        <dbReference type="EMBL" id="KKO12560.1"/>
    </source>
</evidence>
<evidence type="ECO:0000259" key="1">
    <source>
        <dbReference type="PROSITE" id="PS51819"/>
    </source>
</evidence>
<dbReference type="AlphaFoldDB" id="A0A0F9W824"/>
<dbReference type="Pfam" id="PF00903">
    <property type="entry name" value="Glyoxalase"/>
    <property type="match status" value="1"/>
</dbReference>
<dbReference type="PROSITE" id="PS51819">
    <property type="entry name" value="VOC"/>
    <property type="match status" value="1"/>
</dbReference>
<proteinExistence type="predicted"/>
<sequence length="146" mass="16223">MTSTLKPFHLAIQVRDLEEAREFYGNTLGLPQGRSSDHWIDFNLFGHQLVVHVNPAIGKQGQVNQSSNHVDGHGVPVPHFGAVLSMTEWGALAEKLRAVGTHFIIEPYIRFKGEPGEQATLFFLDPTGNALEFKAFRDIDAQLFAV</sequence>
<feature type="domain" description="VOC" evidence="1">
    <location>
        <begin position="6"/>
        <end position="136"/>
    </location>
</feature>
<gene>
    <name evidence="2" type="ORF">LCGC14_0005750</name>
</gene>
<dbReference type="EMBL" id="LAZR01000001">
    <property type="protein sequence ID" value="KKO12560.1"/>
    <property type="molecule type" value="Genomic_DNA"/>
</dbReference>
<organism evidence="2">
    <name type="scientific">marine sediment metagenome</name>
    <dbReference type="NCBI Taxonomy" id="412755"/>
    <lineage>
        <taxon>unclassified sequences</taxon>
        <taxon>metagenomes</taxon>
        <taxon>ecological metagenomes</taxon>
    </lineage>
</organism>
<name>A0A0F9W824_9ZZZZ</name>
<dbReference type="InterPro" id="IPR004360">
    <property type="entry name" value="Glyas_Fos-R_dOase_dom"/>
</dbReference>
<dbReference type="InterPro" id="IPR037523">
    <property type="entry name" value="VOC_core"/>
</dbReference>
<accession>A0A0F9W824</accession>
<protein>
    <recommendedName>
        <fullName evidence="1">VOC domain-containing protein</fullName>
    </recommendedName>
</protein>
<dbReference type="CDD" id="cd08357">
    <property type="entry name" value="VOC_like"/>
    <property type="match status" value="1"/>
</dbReference>
<dbReference type="SUPFAM" id="SSF54593">
    <property type="entry name" value="Glyoxalase/Bleomycin resistance protein/Dihydroxybiphenyl dioxygenase"/>
    <property type="match status" value="1"/>
</dbReference>
<dbReference type="InterPro" id="IPR029068">
    <property type="entry name" value="Glyas_Bleomycin-R_OHBP_Dase"/>
</dbReference>
<reference evidence="2" key="1">
    <citation type="journal article" date="2015" name="Nature">
        <title>Complex archaea that bridge the gap between prokaryotes and eukaryotes.</title>
        <authorList>
            <person name="Spang A."/>
            <person name="Saw J.H."/>
            <person name="Jorgensen S.L."/>
            <person name="Zaremba-Niedzwiedzka K."/>
            <person name="Martijn J."/>
            <person name="Lind A.E."/>
            <person name="van Eijk R."/>
            <person name="Schleper C."/>
            <person name="Guy L."/>
            <person name="Ettema T.J."/>
        </authorList>
    </citation>
    <scope>NUCLEOTIDE SEQUENCE</scope>
</reference>
<dbReference type="PANTHER" id="PTHR39434:SF1">
    <property type="entry name" value="VOC DOMAIN-CONTAINING PROTEIN"/>
    <property type="match status" value="1"/>
</dbReference>
<dbReference type="PANTHER" id="PTHR39434">
    <property type="match status" value="1"/>
</dbReference>
<comment type="caution">
    <text evidence="2">The sequence shown here is derived from an EMBL/GenBank/DDBJ whole genome shotgun (WGS) entry which is preliminary data.</text>
</comment>